<feature type="transmembrane region" description="Helical" evidence="1">
    <location>
        <begin position="153"/>
        <end position="173"/>
    </location>
</feature>
<dbReference type="Pfam" id="PF04854">
    <property type="entry name" value="DUF624"/>
    <property type="match status" value="1"/>
</dbReference>
<protein>
    <recommendedName>
        <fullName evidence="4">DUF624 domain-containing protein</fullName>
    </recommendedName>
</protein>
<feature type="transmembrane region" description="Helical" evidence="1">
    <location>
        <begin position="179"/>
        <end position="200"/>
    </location>
</feature>
<organism evidence="2 3">
    <name type="scientific">Devosia insulae DS-56</name>
    <dbReference type="NCBI Taxonomy" id="1116389"/>
    <lineage>
        <taxon>Bacteria</taxon>
        <taxon>Pseudomonadati</taxon>
        <taxon>Pseudomonadota</taxon>
        <taxon>Alphaproteobacteria</taxon>
        <taxon>Hyphomicrobiales</taxon>
        <taxon>Devosiaceae</taxon>
        <taxon>Devosia</taxon>
    </lineage>
</organism>
<dbReference type="EMBL" id="LAJE02000150">
    <property type="protein sequence ID" value="OEO31659.1"/>
    <property type="molecule type" value="Genomic_DNA"/>
</dbReference>
<evidence type="ECO:0000256" key="1">
    <source>
        <dbReference type="SAM" id="Phobius"/>
    </source>
</evidence>
<dbReference type="Proteomes" id="UP000095463">
    <property type="component" value="Unassembled WGS sequence"/>
</dbReference>
<dbReference type="InterPro" id="IPR006938">
    <property type="entry name" value="DUF624"/>
</dbReference>
<keyword evidence="1" id="KW-1133">Transmembrane helix</keyword>
<comment type="caution">
    <text evidence="2">The sequence shown here is derived from an EMBL/GenBank/DDBJ whole genome shotgun (WGS) entry which is preliminary data.</text>
</comment>
<name>A0A1E5XSU0_9HYPH</name>
<dbReference type="RefSeq" id="WP_069909153.1">
    <property type="nucleotide sequence ID" value="NZ_LAJE02000150.1"/>
</dbReference>
<feature type="transmembrane region" description="Helical" evidence="1">
    <location>
        <begin position="22"/>
        <end position="45"/>
    </location>
</feature>
<keyword evidence="1" id="KW-0812">Transmembrane</keyword>
<accession>A0A1E5XSU0</accession>
<gene>
    <name evidence="2" type="ORF">VW23_015095</name>
</gene>
<dbReference type="OrthoDB" id="7948871at2"/>
<evidence type="ECO:0000313" key="3">
    <source>
        <dbReference type="Proteomes" id="UP000095463"/>
    </source>
</evidence>
<proteinExistence type="predicted"/>
<reference evidence="2 3" key="1">
    <citation type="journal article" date="2015" name="Genome Announc.">
        <title>Genome Assemblies of Three Soil-Associated Devosia species: D. insulae, D. limi, and D. soli.</title>
        <authorList>
            <person name="Hassan Y.I."/>
            <person name="Lepp D."/>
            <person name="Zhou T."/>
        </authorList>
    </citation>
    <scope>NUCLEOTIDE SEQUENCE [LARGE SCALE GENOMIC DNA]</scope>
    <source>
        <strain evidence="2 3">DS-56</strain>
    </source>
</reference>
<sequence>MATLFSQDSALMRGLSLFADVIVLNLLFVATSVPVFTLGASLTALNFTAMRLATGECNSVSADYFRSFQRNFRQATLIWLLLLALVGVLAAWYVVVTNLTFGPLAELILLAVWYVLAFNFAAAALFVFPYLASFDGRIRDVLRNARLLSWKHPFTGLAAMALIALSVIITIFYPQFTGYGLFWFFVGFAGIATINGRLFAGVFSKYIAAAASAST</sequence>
<keyword evidence="1" id="KW-0472">Membrane</keyword>
<feature type="transmembrane region" description="Helical" evidence="1">
    <location>
        <begin position="76"/>
        <end position="95"/>
    </location>
</feature>
<evidence type="ECO:0008006" key="4">
    <source>
        <dbReference type="Google" id="ProtNLM"/>
    </source>
</evidence>
<evidence type="ECO:0000313" key="2">
    <source>
        <dbReference type="EMBL" id="OEO31659.1"/>
    </source>
</evidence>
<keyword evidence="3" id="KW-1185">Reference proteome</keyword>
<dbReference type="AlphaFoldDB" id="A0A1E5XSU0"/>
<feature type="transmembrane region" description="Helical" evidence="1">
    <location>
        <begin position="107"/>
        <end position="132"/>
    </location>
</feature>